<comment type="caution">
    <text evidence="1">The sequence shown here is derived from an EMBL/GenBank/DDBJ whole genome shotgun (WGS) entry which is preliminary data.</text>
</comment>
<evidence type="ECO:0000313" key="2">
    <source>
        <dbReference type="Proteomes" id="UP000019365"/>
    </source>
</evidence>
<evidence type="ECO:0000313" key="1">
    <source>
        <dbReference type="EMBL" id="EWM54018.1"/>
    </source>
</evidence>
<proteinExistence type="predicted"/>
<organism evidence="1 2">
    <name type="scientific">Ruminococcus flavefaciens 007c</name>
    <dbReference type="NCBI Taxonomy" id="1341157"/>
    <lineage>
        <taxon>Bacteria</taxon>
        <taxon>Bacillati</taxon>
        <taxon>Bacillota</taxon>
        <taxon>Clostridia</taxon>
        <taxon>Eubacteriales</taxon>
        <taxon>Oscillospiraceae</taxon>
        <taxon>Ruminococcus</taxon>
    </lineage>
</organism>
<keyword evidence="2" id="KW-1185">Reference proteome</keyword>
<dbReference type="eggNOG" id="ENOG502ZTUJ">
    <property type="taxonomic scope" value="Bacteria"/>
</dbReference>
<gene>
    <name evidence="1" type="ORF">RF007C_03645</name>
</gene>
<reference evidence="1 2" key="1">
    <citation type="journal article" date="2014" name="PLoS ONE">
        <title>Rumen cellulosomics: divergent fiber-degrading strategies revealed by comparative genome-wide analysis of six ruminococcal strains.</title>
        <authorList>
            <person name="Dassa B."/>
            <person name="Borovok I."/>
            <person name="Ruimy-Israeli V."/>
            <person name="Lamed R."/>
            <person name="Flint H.J."/>
            <person name="Duncan S.H."/>
            <person name="Henrissat B."/>
            <person name="Coutinho P."/>
            <person name="Morrison M."/>
            <person name="Mosoni P."/>
            <person name="Yeoman C.J."/>
            <person name="White B.A."/>
            <person name="Bayer E.A."/>
        </authorList>
    </citation>
    <scope>NUCLEOTIDE SEQUENCE [LARGE SCALE GENOMIC DNA]</scope>
    <source>
        <strain evidence="1 2">007c</strain>
    </source>
</reference>
<protein>
    <submittedName>
        <fullName evidence="1">Uncharacterized protein</fullName>
    </submittedName>
</protein>
<dbReference type="AlphaFoldDB" id="W7UJM2"/>
<accession>W7UJM2</accession>
<dbReference type="PATRIC" id="fig|1341157.4.peg.1381"/>
<sequence length="120" mass="14147">MIKTSRNAEKDSRTQFIKFRVSDEELEAINNKFQNSGMKSKSDFIRTMIMEGHIVIFSETELREIHRLMTTIANNVNQIAVRANSTGKVYDEDIAEIKEEINQIWQPLRYFQSQLLRLKH</sequence>
<name>W7UJM2_RUMFL</name>
<dbReference type="Proteomes" id="UP000019365">
    <property type="component" value="Unassembled WGS sequence"/>
</dbReference>
<dbReference type="Pfam" id="PF21983">
    <property type="entry name" value="NikA-like"/>
    <property type="match status" value="1"/>
</dbReference>
<dbReference type="EMBL" id="ATAX01000022">
    <property type="protein sequence ID" value="EWM54018.1"/>
    <property type="molecule type" value="Genomic_DNA"/>
</dbReference>
<dbReference type="RefSeq" id="WP_242836279.1">
    <property type="nucleotide sequence ID" value="NZ_ATAX01000022.1"/>
</dbReference>
<dbReference type="InterPro" id="IPR053842">
    <property type="entry name" value="NikA-like"/>
</dbReference>